<evidence type="ECO:0000313" key="2">
    <source>
        <dbReference type="EMBL" id="GAA0169029.1"/>
    </source>
</evidence>
<organism evidence="2 3">
    <name type="scientific">Lithospermum erythrorhizon</name>
    <name type="common">Purple gromwell</name>
    <name type="synonym">Lithospermum officinale var. erythrorhizon</name>
    <dbReference type="NCBI Taxonomy" id="34254"/>
    <lineage>
        <taxon>Eukaryota</taxon>
        <taxon>Viridiplantae</taxon>
        <taxon>Streptophyta</taxon>
        <taxon>Embryophyta</taxon>
        <taxon>Tracheophyta</taxon>
        <taxon>Spermatophyta</taxon>
        <taxon>Magnoliopsida</taxon>
        <taxon>eudicotyledons</taxon>
        <taxon>Gunneridae</taxon>
        <taxon>Pentapetalae</taxon>
        <taxon>asterids</taxon>
        <taxon>lamiids</taxon>
        <taxon>Boraginales</taxon>
        <taxon>Boraginaceae</taxon>
        <taxon>Boraginoideae</taxon>
        <taxon>Lithospermeae</taxon>
        <taxon>Lithospermum</taxon>
    </lineage>
</organism>
<keyword evidence="3" id="KW-1185">Reference proteome</keyword>
<accession>A0AAV3QZH3</accession>
<gene>
    <name evidence="2" type="ORF">LIER_23599</name>
</gene>
<comment type="caution">
    <text evidence="2">The sequence shown here is derived from an EMBL/GenBank/DDBJ whole genome shotgun (WGS) entry which is preliminary data.</text>
</comment>
<evidence type="ECO:0000313" key="3">
    <source>
        <dbReference type="Proteomes" id="UP001454036"/>
    </source>
</evidence>
<dbReference type="AlphaFoldDB" id="A0AAV3QZH3"/>
<dbReference type="EMBL" id="BAABME010006685">
    <property type="protein sequence ID" value="GAA0169029.1"/>
    <property type="molecule type" value="Genomic_DNA"/>
</dbReference>
<feature type="region of interest" description="Disordered" evidence="1">
    <location>
        <begin position="105"/>
        <end position="127"/>
    </location>
</feature>
<reference evidence="2 3" key="1">
    <citation type="submission" date="2024-01" db="EMBL/GenBank/DDBJ databases">
        <title>The complete chloroplast genome sequence of Lithospermum erythrorhizon: insights into the phylogenetic relationship among Boraginaceae species and the maternal lineages of purple gromwells.</title>
        <authorList>
            <person name="Okada T."/>
            <person name="Watanabe K."/>
        </authorList>
    </citation>
    <scope>NUCLEOTIDE SEQUENCE [LARGE SCALE GENOMIC DNA]</scope>
</reference>
<evidence type="ECO:0000256" key="1">
    <source>
        <dbReference type="SAM" id="MobiDB-lite"/>
    </source>
</evidence>
<dbReference type="Proteomes" id="UP001454036">
    <property type="component" value="Unassembled WGS sequence"/>
</dbReference>
<sequence length="154" mass="17395">MVYGKMLSLRVLLDGFSHDDSAVLKVPLWVKFPFLPQKCWTKSDSGKIGSKIVVPDGDSDDSGDVLEEVVPQEVVADLRVEERFVHEGLSYSNAFLSDLNLVGDSEEDLSDEAEDSGEELEPDVDDVGDFEEEWERDDFIEIWVSFLDFPLKFT</sequence>
<protein>
    <recommendedName>
        <fullName evidence="4">DUF4283 domain-containing protein</fullName>
    </recommendedName>
</protein>
<proteinExistence type="predicted"/>
<name>A0AAV3QZH3_LITER</name>
<evidence type="ECO:0008006" key="4">
    <source>
        <dbReference type="Google" id="ProtNLM"/>
    </source>
</evidence>